<proteinExistence type="predicted"/>
<keyword evidence="4" id="KW-1185">Reference proteome</keyword>
<keyword evidence="1" id="KW-0863">Zinc-finger</keyword>
<protein>
    <recommendedName>
        <fullName evidence="2">SWIM-type domain-containing protein</fullName>
    </recommendedName>
</protein>
<keyword evidence="1" id="KW-0862">Zinc</keyword>
<dbReference type="Proteomes" id="UP000283644">
    <property type="component" value="Unassembled WGS sequence"/>
</dbReference>
<evidence type="ECO:0000313" key="4">
    <source>
        <dbReference type="Proteomes" id="UP000283644"/>
    </source>
</evidence>
<evidence type="ECO:0000256" key="1">
    <source>
        <dbReference type="PROSITE-ProRule" id="PRU00325"/>
    </source>
</evidence>
<organism evidence="3 4">
    <name type="scientific">Nocardioides immobilis</name>
    <dbReference type="NCBI Taxonomy" id="2049295"/>
    <lineage>
        <taxon>Bacteria</taxon>
        <taxon>Bacillati</taxon>
        <taxon>Actinomycetota</taxon>
        <taxon>Actinomycetes</taxon>
        <taxon>Propionibacteriales</taxon>
        <taxon>Nocardioidaceae</taxon>
        <taxon>Nocardioides</taxon>
    </lineage>
</organism>
<feature type="domain" description="SWIM-type" evidence="2">
    <location>
        <begin position="59"/>
        <end position="96"/>
    </location>
</feature>
<name>A0A417Y4T4_9ACTN</name>
<comment type="caution">
    <text evidence="3">The sequence shown here is derived from an EMBL/GenBank/DDBJ whole genome shotgun (WGS) entry which is preliminary data.</text>
</comment>
<dbReference type="OrthoDB" id="3677745at2"/>
<dbReference type="RefSeq" id="WP_118924380.1">
    <property type="nucleotide sequence ID" value="NZ_QXGH01000012.1"/>
</dbReference>
<dbReference type="Pfam" id="PF21810">
    <property type="entry name" value="DUF6880"/>
    <property type="match status" value="1"/>
</dbReference>
<dbReference type="GO" id="GO:0008270">
    <property type="term" value="F:zinc ion binding"/>
    <property type="evidence" value="ECO:0007669"/>
    <property type="project" value="UniProtKB-KW"/>
</dbReference>
<evidence type="ECO:0000259" key="2">
    <source>
        <dbReference type="PROSITE" id="PS50966"/>
    </source>
</evidence>
<sequence length="568" mass="63714">MPEQPNRTFRRMFSRRELESLAGRRTFERGHDYALDGRVHRLKATSEQVDAKVRGSASYQVRLWIEDEEAAWACTCPVGREERFCKHAVAVGLVAAGSVEPEHGDGNTDEVNLADYVADLDHQALVDMLLERAAADDLFDARLRAAAASKSGGRPDLTSYRQALAAAFETDGYVDYREAYDYTTGIRSVLNELQLLLDEGHSEDVMALSEYAADLAEEALGFIDDSDGGMSLVAEQLRDLHLTACEQARPEPITLAHKLYERERHGGDLEVFYGALETYADVLGEVGLAEYRRLAQAEWDELSPLGPGDSEHTWSSGRFHLTLIMLSLADLSGDVDTVVEVLAHDQSSAYQFVKIAEALQGATRHDEALDWALMGLSLHGYHDHRLVELVAQEHHRVGRSDDAVAVVWRAFEESPGVETYRRLKEHAERTGLWPERHDRALALLRKHTNNQRDRSLLVAILLLDGEVDQAWAEAIAGGCRRDQWLELARRREDDHPDDAIPLWREEVTREIAAMSNPSYANAVALIERIGRLMPAAGRGDEFASYVAGLATEHRRKRNLMKLFAERGW</sequence>
<dbReference type="EMBL" id="QXGH01000012">
    <property type="protein sequence ID" value="RHW27586.1"/>
    <property type="molecule type" value="Genomic_DNA"/>
</dbReference>
<dbReference type="InterPro" id="IPR049245">
    <property type="entry name" value="DUF6880"/>
</dbReference>
<reference evidence="3 4" key="1">
    <citation type="submission" date="2018-09" db="EMBL/GenBank/DDBJ databases">
        <title>Genome sequencing of Nocardioides immobilis CCTCC AB 2017083 for comparison to Nocardioides silvaticus.</title>
        <authorList>
            <person name="Li C."/>
            <person name="Wang G."/>
        </authorList>
    </citation>
    <scope>NUCLEOTIDE SEQUENCE [LARGE SCALE GENOMIC DNA]</scope>
    <source>
        <strain evidence="3 4">CCTCC AB 2017083</strain>
    </source>
</reference>
<gene>
    <name evidence="3" type="ORF">D0Z08_07850</name>
</gene>
<evidence type="ECO:0000313" key="3">
    <source>
        <dbReference type="EMBL" id="RHW27586.1"/>
    </source>
</evidence>
<dbReference type="InterPro" id="IPR007527">
    <property type="entry name" value="Znf_SWIM"/>
</dbReference>
<dbReference type="AlphaFoldDB" id="A0A417Y4T4"/>
<accession>A0A417Y4T4</accession>
<keyword evidence="1" id="KW-0479">Metal-binding</keyword>
<dbReference type="PROSITE" id="PS50966">
    <property type="entry name" value="ZF_SWIM"/>
    <property type="match status" value="1"/>
</dbReference>